<feature type="signal peptide" evidence="3">
    <location>
        <begin position="1"/>
        <end position="17"/>
    </location>
</feature>
<dbReference type="PANTHER" id="PTHR33657">
    <property type="entry name" value="DOMAIN PROTEIN, PUTATIVE (AFU_ORTHOLOGUE AFUA_5G00600)-RELATED"/>
    <property type="match status" value="1"/>
</dbReference>
<name>A0A9P8VIM8_9PEZI</name>
<dbReference type="PIRSF" id="PIRSF029958">
    <property type="entry name" value="Necrosis-inducing_protein"/>
    <property type="match status" value="1"/>
</dbReference>
<sequence>MLFNKIALLFTAGLAVAAPTENVERGTIERRAQEISHDTVRSIGESLPNDATGRTMKRFQPYINTEGAGCWPYPAVDTDGNWSGGLNPSGSQGGGCTNSVGQAYVRGGWYNGIYALMYAWYFPKDQSAVGGGHRHDWEAAVIWVNNPAVANPTIVGASISGHGDFDNSRTVPSFFDGHPLCRYYVDVAVFGTHRIGWTSNVGGIHSLVNWESLSAAARSSLESVNWGSANFPLAGNFQSNLQKAYPL</sequence>
<dbReference type="InterPro" id="IPR008701">
    <property type="entry name" value="NPP1"/>
</dbReference>
<evidence type="ECO:0000256" key="3">
    <source>
        <dbReference type="SAM" id="SignalP"/>
    </source>
</evidence>
<protein>
    <submittedName>
        <fullName evidence="4">Necrosis and ethylene-inducing protein 1</fullName>
    </submittedName>
</protein>
<comment type="similarity">
    <text evidence="1">Belongs to the Necrosis inducing protein (NPP1) family.</text>
</comment>
<feature type="chain" id="PRO_5040107229" evidence="3">
    <location>
        <begin position="18"/>
        <end position="247"/>
    </location>
</feature>
<keyword evidence="5" id="KW-1185">Reference proteome</keyword>
<dbReference type="Pfam" id="PF05630">
    <property type="entry name" value="NPP1"/>
    <property type="match status" value="1"/>
</dbReference>
<keyword evidence="2" id="KW-0843">Virulence</keyword>
<proteinExistence type="inferred from homology"/>
<accession>A0A9P8VIM8</accession>
<evidence type="ECO:0000313" key="5">
    <source>
        <dbReference type="Proteomes" id="UP000770015"/>
    </source>
</evidence>
<gene>
    <name evidence="4" type="ORF">F5X68DRAFT_29284</name>
</gene>
<dbReference type="PANTHER" id="PTHR33657:SF8">
    <property type="entry name" value="DOMAIN PROTEIN, PUTATIVE (AFU_ORTHOLOGUE AFUA_5G00600)-RELATED"/>
    <property type="match status" value="1"/>
</dbReference>
<keyword evidence="3" id="KW-0732">Signal</keyword>
<dbReference type="OrthoDB" id="89086at2759"/>
<organism evidence="4 5">
    <name type="scientific">Plectosphaerella plurivora</name>
    <dbReference type="NCBI Taxonomy" id="936078"/>
    <lineage>
        <taxon>Eukaryota</taxon>
        <taxon>Fungi</taxon>
        <taxon>Dikarya</taxon>
        <taxon>Ascomycota</taxon>
        <taxon>Pezizomycotina</taxon>
        <taxon>Sordariomycetes</taxon>
        <taxon>Hypocreomycetidae</taxon>
        <taxon>Glomerellales</taxon>
        <taxon>Plectosphaerellaceae</taxon>
        <taxon>Plectosphaerella</taxon>
    </lineage>
</organism>
<evidence type="ECO:0000256" key="1">
    <source>
        <dbReference type="ARBA" id="ARBA00009520"/>
    </source>
</evidence>
<evidence type="ECO:0000313" key="4">
    <source>
        <dbReference type="EMBL" id="KAH6695219.1"/>
    </source>
</evidence>
<reference evidence="4" key="1">
    <citation type="journal article" date="2021" name="Nat. Commun.">
        <title>Genetic determinants of endophytism in the Arabidopsis root mycobiome.</title>
        <authorList>
            <person name="Mesny F."/>
            <person name="Miyauchi S."/>
            <person name="Thiergart T."/>
            <person name="Pickel B."/>
            <person name="Atanasova L."/>
            <person name="Karlsson M."/>
            <person name="Huettel B."/>
            <person name="Barry K.W."/>
            <person name="Haridas S."/>
            <person name="Chen C."/>
            <person name="Bauer D."/>
            <person name="Andreopoulos W."/>
            <person name="Pangilinan J."/>
            <person name="LaButti K."/>
            <person name="Riley R."/>
            <person name="Lipzen A."/>
            <person name="Clum A."/>
            <person name="Drula E."/>
            <person name="Henrissat B."/>
            <person name="Kohler A."/>
            <person name="Grigoriev I.V."/>
            <person name="Martin F.M."/>
            <person name="Hacquard S."/>
        </authorList>
    </citation>
    <scope>NUCLEOTIDE SEQUENCE</scope>
    <source>
        <strain evidence="4">MPI-SDFR-AT-0117</strain>
    </source>
</reference>
<dbReference type="EMBL" id="JAGSXJ010000002">
    <property type="protein sequence ID" value="KAH6695219.1"/>
    <property type="molecule type" value="Genomic_DNA"/>
</dbReference>
<evidence type="ECO:0000256" key="2">
    <source>
        <dbReference type="ARBA" id="ARBA00023026"/>
    </source>
</evidence>
<dbReference type="AlphaFoldDB" id="A0A9P8VIM8"/>
<comment type="caution">
    <text evidence="4">The sequence shown here is derived from an EMBL/GenBank/DDBJ whole genome shotgun (WGS) entry which is preliminary data.</text>
</comment>
<dbReference type="Proteomes" id="UP000770015">
    <property type="component" value="Unassembled WGS sequence"/>
</dbReference>